<sequence>MKSQKLLDKLLADGELIRATAPAGDDLAFHHSLLCSLGLPRRPTVAREFMRQSGEGWLYVQAGAIDLGNGPILQPVPHGAVPRLALIWISTLARRSRHPEIFIGRSASEFLQMLGYDGQGHWYSTLRDQLHALAASRLQMGYCGRTVNETAIKRIDAWLPADHTRRTTWPGTLMLDPSFFDELVQHSVPLDARALHALRGSALALDVYVWLAHRLHRINHWPLWLPWRTLKCQFGQEYRGTHGHGDFSTSFKLALKKVLIVYPAARVAVQRGGIELRQSAPPVPPRTWFSVNAPLQAAHSASVNREAA</sequence>
<dbReference type="AlphaFoldDB" id="A0A1I7FWH5"/>
<keyword evidence="2" id="KW-1185">Reference proteome</keyword>
<accession>A0A1I7FWH5</accession>
<organism evidence="1 2">
    <name type="scientific">Paenacidovorax caeni</name>
    <dbReference type="NCBI Taxonomy" id="343013"/>
    <lineage>
        <taxon>Bacteria</taxon>
        <taxon>Pseudomonadati</taxon>
        <taxon>Pseudomonadota</taxon>
        <taxon>Betaproteobacteria</taxon>
        <taxon>Burkholderiales</taxon>
        <taxon>Comamonadaceae</taxon>
        <taxon>Paenacidovorax</taxon>
    </lineage>
</organism>
<dbReference type="Proteomes" id="UP000183656">
    <property type="component" value="Unassembled WGS sequence"/>
</dbReference>
<gene>
    <name evidence="1" type="ORF">SAMN04489707_100394</name>
</gene>
<dbReference type="Pfam" id="PF04796">
    <property type="entry name" value="RepA_C"/>
    <property type="match status" value="1"/>
</dbReference>
<dbReference type="OrthoDB" id="1524783at2"/>
<reference evidence="1 2" key="1">
    <citation type="submission" date="2016-10" db="EMBL/GenBank/DDBJ databases">
        <authorList>
            <person name="de Groot N.N."/>
        </authorList>
    </citation>
    <scope>NUCLEOTIDE SEQUENCE [LARGE SCALE GENOMIC DNA]</scope>
    <source>
        <strain evidence="1 2">R-24608</strain>
    </source>
</reference>
<evidence type="ECO:0000313" key="1">
    <source>
        <dbReference type="EMBL" id="SFU40582.1"/>
    </source>
</evidence>
<evidence type="ECO:0000313" key="2">
    <source>
        <dbReference type="Proteomes" id="UP000183656"/>
    </source>
</evidence>
<name>A0A1I7FWH5_9BURK</name>
<protein>
    <submittedName>
        <fullName evidence="1">RepA protein</fullName>
    </submittedName>
</protein>
<dbReference type="RefSeq" id="WP_074930052.1">
    <property type="nucleotide sequence ID" value="NZ_CYIG01000001.1"/>
</dbReference>
<proteinExistence type="predicted"/>
<dbReference type="STRING" id="343013.SAMN04489707_100394"/>
<dbReference type="EMBL" id="FPBX01000003">
    <property type="protein sequence ID" value="SFU40582.1"/>
    <property type="molecule type" value="Genomic_DNA"/>
</dbReference>
<dbReference type="InterPro" id="IPR006881">
    <property type="entry name" value="RepA_C"/>
</dbReference>